<comment type="caution">
    <text evidence="1">The sequence shown here is derived from an EMBL/GenBank/DDBJ whole genome shotgun (WGS) entry which is preliminary data.</text>
</comment>
<dbReference type="Proteomes" id="UP000265520">
    <property type="component" value="Unassembled WGS sequence"/>
</dbReference>
<accession>A0A392U565</accession>
<evidence type="ECO:0000313" key="2">
    <source>
        <dbReference type="Proteomes" id="UP000265520"/>
    </source>
</evidence>
<name>A0A392U565_9FABA</name>
<proteinExistence type="predicted"/>
<protein>
    <submittedName>
        <fullName evidence="1">Uncharacterized protein</fullName>
    </submittedName>
</protein>
<dbReference type="EMBL" id="LXQA010737577">
    <property type="protein sequence ID" value="MCI68502.1"/>
    <property type="molecule type" value="Genomic_DNA"/>
</dbReference>
<reference evidence="1 2" key="1">
    <citation type="journal article" date="2018" name="Front. Plant Sci.">
        <title>Red Clover (Trifolium pratense) and Zigzag Clover (T. medium) - A Picture of Genomic Similarities and Differences.</title>
        <authorList>
            <person name="Dluhosova J."/>
            <person name="Istvanek J."/>
            <person name="Nedelnik J."/>
            <person name="Repkova J."/>
        </authorList>
    </citation>
    <scope>NUCLEOTIDE SEQUENCE [LARGE SCALE GENOMIC DNA]</scope>
    <source>
        <strain evidence="2">cv. 10/8</strain>
        <tissue evidence="1">Leaf</tissue>
    </source>
</reference>
<keyword evidence="2" id="KW-1185">Reference proteome</keyword>
<sequence>GSGLLELAHGAALSVPDAAAWYKVLLLHFAAARKREKGVLRVFFTNIKL</sequence>
<evidence type="ECO:0000313" key="1">
    <source>
        <dbReference type="EMBL" id="MCI68502.1"/>
    </source>
</evidence>
<organism evidence="1 2">
    <name type="scientific">Trifolium medium</name>
    <dbReference type="NCBI Taxonomy" id="97028"/>
    <lineage>
        <taxon>Eukaryota</taxon>
        <taxon>Viridiplantae</taxon>
        <taxon>Streptophyta</taxon>
        <taxon>Embryophyta</taxon>
        <taxon>Tracheophyta</taxon>
        <taxon>Spermatophyta</taxon>
        <taxon>Magnoliopsida</taxon>
        <taxon>eudicotyledons</taxon>
        <taxon>Gunneridae</taxon>
        <taxon>Pentapetalae</taxon>
        <taxon>rosids</taxon>
        <taxon>fabids</taxon>
        <taxon>Fabales</taxon>
        <taxon>Fabaceae</taxon>
        <taxon>Papilionoideae</taxon>
        <taxon>50 kb inversion clade</taxon>
        <taxon>NPAAA clade</taxon>
        <taxon>Hologalegina</taxon>
        <taxon>IRL clade</taxon>
        <taxon>Trifolieae</taxon>
        <taxon>Trifolium</taxon>
    </lineage>
</organism>
<dbReference type="AlphaFoldDB" id="A0A392U565"/>
<feature type="non-terminal residue" evidence="1">
    <location>
        <position position="1"/>
    </location>
</feature>
<feature type="non-terminal residue" evidence="1">
    <location>
        <position position="49"/>
    </location>
</feature>